<feature type="region of interest" description="Disordered" evidence="1">
    <location>
        <begin position="1"/>
        <end position="66"/>
    </location>
</feature>
<accession>A0A4C1Z196</accession>
<organism evidence="2 3">
    <name type="scientific">Eumeta variegata</name>
    <name type="common">Bagworm moth</name>
    <name type="synonym">Eumeta japonica</name>
    <dbReference type="NCBI Taxonomy" id="151549"/>
    <lineage>
        <taxon>Eukaryota</taxon>
        <taxon>Metazoa</taxon>
        <taxon>Ecdysozoa</taxon>
        <taxon>Arthropoda</taxon>
        <taxon>Hexapoda</taxon>
        <taxon>Insecta</taxon>
        <taxon>Pterygota</taxon>
        <taxon>Neoptera</taxon>
        <taxon>Endopterygota</taxon>
        <taxon>Lepidoptera</taxon>
        <taxon>Glossata</taxon>
        <taxon>Ditrysia</taxon>
        <taxon>Tineoidea</taxon>
        <taxon>Psychidae</taxon>
        <taxon>Oiketicinae</taxon>
        <taxon>Eumeta</taxon>
    </lineage>
</organism>
<dbReference type="EMBL" id="BGZK01001483">
    <property type="protein sequence ID" value="GBP80814.1"/>
    <property type="molecule type" value="Genomic_DNA"/>
</dbReference>
<name>A0A4C1Z196_EUMVA</name>
<reference evidence="2 3" key="1">
    <citation type="journal article" date="2019" name="Commun. Biol.">
        <title>The bagworm genome reveals a unique fibroin gene that provides high tensile strength.</title>
        <authorList>
            <person name="Kono N."/>
            <person name="Nakamura H."/>
            <person name="Ohtoshi R."/>
            <person name="Tomita M."/>
            <person name="Numata K."/>
            <person name="Arakawa K."/>
        </authorList>
    </citation>
    <scope>NUCLEOTIDE SEQUENCE [LARGE SCALE GENOMIC DNA]</scope>
</reference>
<dbReference type="AlphaFoldDB" id="A0A4C1Z196"/>
<protein>
    <submittedName>
        <fullName evidence="2">Uncharacterized protein</fullName>
    </submittedName>
</protein>
<evidence type="ECO:0000313" key="2">
    <source>
        <dbReference type="EMBL" id="GBP80814.1"/>
    </source>
</evidence>
<feature type="region of interest" description="Disordered" evidence="1">
    <location>
        <begin position="93"/>
        <end position="129"/>
    </location>
</feature>
<comment type="caution">
    <text evidence="2">The sequence shown here is derived from an EMBL/GenBank/DDBJ whole genome shotgun (WGS) entry which is preliminary data.</text>
</comment>
<sequence length="129" mass="14601">MSKVLKSFFPSNEKRISTKNHDNEITEDHPLPLDSRRKLSISRSGKMKQTNKKRHTLSPDLYGNFNTLQMPERQSSMEYHVHSKTFTEQIQNGGATAAIETEPKRPSGGATSPEEEIDSAFEVIDKPND</sequence>
<gene>
    <name evidence="2" type="ORF">EVAR_60441_1</name>
</gene>
<evidence type="ECO:0000313" key="3">
    <source>
        <dbReference type="Proteomes" id="UP000299102"/>
    </source>
</evidence>
<dbReference type="OrthoDB" id="8122921at2759"/>
<proteinExistence type="predicted"/>
<dbReference type="Proteomes" id="UP000299102">
    <property type="component" value="Unassembled WGS sequence"/>
</dbReference>
<feature type="compositionally biased region" description="Basic and acidic residues" evidence="1">
    <location>
        <begin position="12"/>
        <end position="37"/>
    </location>
</feature>
<keyword evidence="3" id="KW-1185">Reference proteome</keyword>
<feature type="compositionally biased region" description="Basic residues" evidence="1">
    <location>
        <begin position="45"/>
        <end position="56"/>
    </location>
</feature>
<evidence type="ECO:0000256" key="1">
    <source>
        <dbReference type="SAM" id="MobiDB-lite"/>
    </source>
</evidence>